<accession>A0A4P7P006</accession>
<comment type="similarity">
    <text evidence="1 2">Belongs to the ArsC family.</text>
</comment>
<gene>
    <name evidence="3" type="primary">mgsR</name>
    <name evidence="3" type="ORF">GHNINEIG_01370</name>
</gene>
<name>A0A4P7P006_9GAMM</name>
<protein>
    <submittedName>
        <fullName evidence="3">Regulatory protein MgsR</fullName>
    </submittedName>
</protein>
<evidence type="ECO:0000313" key="3">
    <source>
        <dbReference type="EMBL" id="QBZ83318.1"/>
    </source>
</evidence>
<dbReference type="InterPro" id="IPR036249">
    <property type="entry name" value="Thioredoxin-like_sf"/>
</dbReference>
<proteinExistence type="inferred from homology"/>
<dbReference type="Proteomes" id="UP000296201">
    <property type="component" value="Chromosome"/>
</dbReference>
<dbReference type="PANTHER" id="PTHR30041:SF8">
    <property type="entry name" value="PROTEIN YFFB"/>
    <property type="match status" value="1"/>
</dbReference>
<dbReference type="OrthoDB" id="9803749at2"/>
<dbReference type="EMBL" id="CP032096">
    <property type="protein sequence ID" value="QBZ83318.1"/>
    <property type="molecule type" value="Genomic_DNA"/>
</dbReference>
<dbReference type="AlphaFoldDB" id="A0A4P7P006"/>
<dbReference type="NCBIfam" id="TIGR01617">
    <property type="entry name" value="arsC_related"/>
    <property type="match status" value="1"/>
</dbReference>
<evidence type="ECO:0000256" key="2">
    <source>
        <dbReference type="PROSITE-ProRule" id="PRU01282"/>
    </source>
</evidence>
<dbReference type="SUPFAM" id="SSF52833">
    <property type="entry name" value="Thioredoxin-like"/>
    <property type="match status" value="1"/>
</dbReference>
<keyword evidence="4" id="KW-1185">Reference proteome</keyword>
<organism evidence="3 4">
    <name type="scientific">Hydrogenovibrio crunogenus</name>
    <dbReference type="NCBI Taxonomy" id="39765"/>
    <lineage>
        <taxon>Bacteria</taxon>
        <taxon>Pseudomonadati</taxon>
        <taxon>Pseudomonadota</taxon>
        <taxon>Gammaproteobacteria</taxon>
        <taxon>Thiotrichales</taxon>
        <taxon>Piscirickettsiaceae</taxon>
        <taxon>Hydrogenovibrio</taxon>
    </lineage>
</organism>
<dbReference type="RefSeq" id="WP_135795950.1">
    <property type="nucleotide sequence ID" value="NZ_CP032096.1"/>
</dbReference>
<dbReference type="Gene3D" id="3.40.30.10">
    <property type="entry name" value="Glutaredoxin"/>
    <property type="match status" value="1"/>
</dbReference>
<evidence type="ECO:0000313" key="4">
    <source>
        <dbReference type="Proteomes" id="UP000296201"/>
    </source>
</evidence>
<evidence type="ECO:0000256" key="1">
    <source>
        <dbReference type="ARBA" id="ARBA00007198"/>
    </source>
</evidence>
<dbReference type="InterPro" id="IPR006660">
    <property type="entry name" value="Arsenate_reductase-like"/>
</dbReference>
<dbReference type="PROSITE" id="PS51353">
    <property type="entry name" value="ARSC"/>
    <property type="match status" value="1"/>
</dbReference>
<reference evidence="3 4" key="1">
    <citation type="submission" date="2018-08" db="EMBL/GenBank/DDBJ databases">
        <title>Horizontal acquisition of hydrogen conversion ability and other habitat adaptations in Hydrogenovibrio crunogenus strains.</title>
        <authorList>
            <person name="Gonnella G."/>
            <person name="Adam N."/>
            <person name="Perner M."/>
        </authorList>
    </citation>
    <scope>NUCLEOTIDE SEQUENCE [LARGE SCALE GENOMIC DNA]</scope>
    <source>
        <strain evidence="3 4">SP-41</strain>
    </source>
</reference>
<dbReference type="Pfam" id="PF03960">
    <property type="entry name" value="ArsC"/>
    <property type="match status" value="1"/>
</dbReference>
<dbReference type="InterPro" id="IPR006504">
    <property type="entry name" value="Tscrpt_reg_Spx/MgsR"/>
</dbReference>
<sequence>MNKLFGISNCDTVRKAKKWLEANQIDFEYIDFRKDQFSKEDIEAWLKKISFEDIVNQRSKAWKALTDEQKHDLIENKQFALLLDTPTLIKRPVLQTSETILFGFKEAQYQEQFA</sequence>
<dbReference type="PANTHER" id="PTHR30041">
    <property type="entry name" value="ARSENATE REDUCTASE"/>
    <property type="match status" value="1"/>
</dbReference>